<evidence type="ECO:0000313" key="1">
    <source>
        <dbReference type="EMBL" id="SVC10546.1"/>
    </source>
</evidence>
<sequence>VKLETDKMLADIDDGIGWVIFNNPTRRN</sequence>
<feature type="non-terminal residue" evidence="1">
    <location>
        <position position="1"/>
    </location>
</feature>
<proteinExistence type="predicted"/>
<name>A0A382JFB1_9ZZZZ</name>
<dbReference type="EMBL" id="UINC01073851">
    <property type="protein sequence ID" value="SVC10546.1"/>
    <property type="molecule type" value="Genomic_DNA"/>
</dbReference>
<protein>
    <submittedName>
        <fullName evidence="1">Uncharacterized protein</fullName>
    </submittedName>
</protein>
<reference evidence="1" key="1">
    <citation type="submission" date="2018-05" db="EMBL/GenBank/DDBJ databases">
        <authorList>
            <person name="Lanie J.A."/>
            <person name="Ng W.-L."/>
            <person name="Kazmierczak K.M."/>
            <person name="Andrzejewski T.M."/>
            <person name="Davidsen T.M."/>
            <person name="Wayne K.J."/>
            <person name="Tettelin H."/>
            <person name="Glass J.I."/>
            <person name="Rusch D."/>
            <person name="Podicherti R."/>
            <person name="Tsui H.-C.T."/>
            <person name="Winkler M.E."/>
        </authorList>
    </citation>
    <scope>NUCLEOTIDE SEQUENCE</scope>
</reference>
<dbReference type="AlphaFoldDB" id="A0A382JFB1"/>
<organism evidence="1">
    <name type="scientific">marine metagenome</name>
    <dbReference type="NCBI Taxonomy" id="408172"/>
    <lineage>
        <taxon>unclassified sequences</taxon>
        <taxon>metagenomes</taxon>
        <taxon>ecological metagenomes</taxon>
    </lineage>
</organism>
<gene>
    <name evidence="1" type="ORF">METZ01_LOCUS263400</name>
</gene>
<feature type="non-terminal residue" evidence="1">
    <location>
        <position position="28"/>
    </location>
</feature>
<accession>A0A382JFB1</accession>